<sequence>MSRLNALLFSLFFFFSIVGCVTSPNGGGNKISNMFNGNNVSTQTVSPSVDLRILTKEEQAQLPWANYSGRPIRIAIESFEDKTGATTTVDYSGGQAVISSNPIGNGMTDQIITALSGLKNAGAPFEIFEYRQGQASINFDYVYKGAVIGFMPSQQSMDAGIGFGALGGSFGGTGGIGILVEQLFKFATKKDYVALNIRVLDINDRIIDSVAVEGYASDFASSAGGIFGTTFLGVSGQSKTPIDKAVQVCLIRALGPLSTSIINDSQRRVANN</sequence>
<dbReference type="PROSITE" id="PS51257">
    <property type="entry name" value="PROKAR_LIPOPROTEIN"/>
    <property type="match status" value="1"/>
</dbReference>
<dbReference type="Gene3D" id="3.40.50.10610">
    <property type="entry name" value="ABC-type transport auxiliary lipoprotein component"/>
    <property type="match status" value="1"/>
</dbReference>
<protein>
    <recommendedName>
        <fullName evidence="3">Curli production assembly/transport component CsgG</fullName>
    </recommendedName>
</protein>
<dbReference type="InterPro" id="IPR005534">
    <property type="entry name" value="Curli_assmbl/transp-comp_CsgG"/>
</dbReference>
<evidence type="ECO:0008006" key="3">
    <source>
        <dbReference type="Google" id="ProtNLM"/>
    </source>
</evidence>
<dbReference type="GO" id="GO:0030288">
    <property type="term" value="C:outer membrane-bounded periplasmic space"/>
    <property type="evidence" value="ECO:0007669"/>
    <property type="project" value="InterPro"/>
</dbReference>
<name>A0A2H0N6W7_9BACT</name>
<evidence type="ECO:0000313" key="1">
    <source>
        <dbReference type="EMBL" id="PIR04650.1"/>
    </source>
</evidence>
<dbReference type="Pfam" id="PF03783">
    <property type="entry name" value="CsgG"/>
    <property type="match status" value="1"/>
</dbReference>
<reference evidence="1 2" key="1">
    <citation type="submission" date="2017-09" db="EMBL/GenBank/DDBJ databases">
        <title>Depth-based differentiation of microbial function through sediment-hosted aquifers and enrichment of novel symbionts in the deep terrestrial subsurface.</title>
        <authorList>
            <person name="Probst A.J."/>
            <person name="Ladd B."/>
            <person name="Jarett J.K."/>
            <person name="Geller-Mcgrath D.E."/>
            <person name="Sieber C.M."/>
            <person name="Emerson J.B."/>
            <person name="Anantharaman K."/>
            <person name="Thomas B.C."/>
            <person name="Malmstrom R."/>
            <person name="Stieglmeier M."/>
            <person name="Klingl A."/>
            <person name="Woyke T."/>
            <person name="Ryan C.M."/>
            <person name="Banfield J.F."/>
        </authorList>
    </citation>
    <scope>NUCLEOTIDE SEQUENCE [LARGE SCALE GENOMIC DNA]</scope>
    <source>
        <strain evidence="1">CG11_big_fil_rev_8_21_14_0_20_35_14</strain>
    </source>
</reference>
<dbReference type="AlphaFoldDB" id="A0A2H0N6W7"/>
<comment type="caution">
    <text evidence="1">The sequence shown here is derived from an EMBL/GenBank/DDBJ whole genome shotgun (WGS) entry which is preliminary data.</text>
</comment>
<accession>A0A2H0N6W7</accession>
<organism evidence="1 2">
    <name type="scientific">Candidatus Liptonbacteria bacterium CG11_big_fil_rev_8_21_14_0_20_35_14</name>
    <dbReference type="NCBI Taxonomy" id="1974634"/>
    <lineage>
        <taxon>Bacteria</taxon>
        <taxon>Candidatus Liptoniibacteriota</taxon>
    </lineage>
</organism>
<dbReference type="Proteomes" id="UP000229893">
    <property type="component" value="Unassembled WGS sequence"/>
</dbReference>
<evidence type="ECO:0000313" key="2">
    <source>
        <dbReference type="Proteomes" id="UP000229893"/>
    </source>
</evidence>
<gene>
    <name evidence="1" type="ORF">COV57_03305</name>
</gene>
<proteinExistence type="predicted"/>
<dbReference type="EMBL" id="PCWO01000047">
    <property type="protein sequence ID" value="PIR04650.1"/>
    <property type="molecule type" value="Genomic_DNA"/>
</dbReference>